<dbReference type="EMBL" id="CM047582">
    <property type="protein sequence ID" value="KAI9915530.1"/>
    <property type="molecule type" value="Genomic_DNA"/>
</dbReference>
<sequence>MLDNTLLYKTMNDFMSAGIHRIWKNSFVNTLHPVGPLKFLDVAGGTGYIAFRIAEQLTKTPQGTQGSEITVL</sequence>
<organism evidence="1 2">
    <name type="scientific">Peronosclerospora sorghi</name>
    <dbReference type="NCBI Taxonomy" id="230839"/>
    <lineage>
        <taxon>Eukaryota</taxon>
        <taxon>Sar</taxon>
        <taxon>Stramenopiles</taxon>
        <taxon>Oomycota</taxon>
        <taxon>Peronosporomycetes</taxon>
        <taxon>Peronosporales</taxon>
        <taxon>Peronosporaceae</taxon>
        <taxon>Peronosclerospora</taxon>
    </lineage>
</organism>
<evidence type="ECO:0000313" key="2">
    <source>
        <dbReference type="Proteomes" id="UP001163321"/>
    </source>
</evidence>
<accession>A0ACC0WBP2</accession>
<comment type="caution">
    <text evidence="1">The sequence shown here is derived from an EMBL/GenBank/DDBJ whole genome shotgun (WGS) entry which is preliminary data.</text>
</comment>
<gene>
    <name evidence="1" type="ORF">PsorP6_008089</name>
</gene>
<keyword evidence="2" id="KW-1185">Reference proteome</keyword>
<name>A0ACC0WBP2_9STRA</name>
<reference evidence="1 2" key="1">
    <citation type="journal article" date="2022" name="bioRxiv">
        <title>The genome of the oomycete Peronosclerospora sorghi, a cosmopolitan pathogen of maize and sorghum, is inflated with dispersed pseudogenes.</title>
        <authorList>
            <person name="Fletcher K."/>
            <person name="Martin F."/>
            <person name="Isakeit T."/>
            <person name="Cavanaugh K."/>
            <person name="Magill C."/>
            <person name="Michelmore R."/>
        </authorList>
    </citation>
    <scope>NUCLEOTIDE SEQUENCE [LARGE SCALE GENOMIC DNA]</scope>
    <source>
        <strain evidence="1">P6</strain>
    </source>
</reference>
<protein>
    <submittedName>
        <fullName evidence="1">Uncharacterized protein</fullName>
    </submittedName>
</protein>
<dbReference type="Proteomes" id="UP001163321">
    <property type="component" value="Chromosome 3"/>
</dbReference>
<proteinExistence type="predicted"/>
<evidence type="ECO:0000313" key="1">
    <source>
        <dbReference type="EMBL" id="KAI9915530.1"/>
    </source>
</evidence>